<evidence type="ECO:0000256" key="8">
    <source>
        <dbReference type="ARBA" id="ARBA00023118"/>
    </source>
</evidence>
<comment type="function">
    <text evidence="9">CRISPR (clustered regularly interspaced short palindromic repeat), is an adaptive immune system that provides protection against mobile genetic elements (viruses, transposable elements and conjugative plasmids). CRISPR clusters contain sequences complementary to antecedent mobile elements and target invading nucleic acids. CRISPR clusters are transcribed and processed into CRISPR RNA (crRNA). Functions as a ssRNA-specific endoribonuclease. Involved in the integration of spacer DNA into the CRISPR cassette.</text>
</comment>
<dbReference type="CDD" id="cd09725">
    <property type="entry name" value="Cas2_I_II_III"/>
    <property type="match status" value="1"/>
</dbReference>
<dbReference type="InterPro" id="IPR021127">
    <property type="entry name" value="CRISPR_associated_Cas2"/>
</dbReference>
<protein>
    <recommendedName>
        <fullName evidence="9">CRISPR-associated endoribonuclease Cas2</fullName>
        <ecNumber evidence="9">3.1.-.-</ecNumber>
    </recommendedName>
</protein>
<comment type="cofactor">
    <cofactor evidence="1 9">
        <name>Mg(2+)</name>
        <dbReference type="ChEBI" id="CHEBI:18420"/>
    </cofactor>
</comment>
<dbReference type="Proteomes" id="UP001256711">
    <property type="component" value="Unassembled WGS sequence"/>
</dbReference>
<evidence type="ECO:0000256" key="6">
    <source>
        <dbReference type="ARBA" id="ARBA00022801"/>
    </source>
</evidence>
<dbReference type="GO" id="GO:0016787">
    <property type="term" value="F:hydrolase activity"/>
    <property type="evidence" value="ECO:0007669"/>
    <property type="project" value="UniProtKB-KW"/>
</dbReference>
<evidence type="ECO:0000256" key="10">
    <source>
        <dbReference type="PIRNR" id="PIRNR032582"/>
    </source>
</evidence>
<feature type="binding site" evidence="9">
    <location>
        <position position="8"/>
    </location>
    <ligand>
        <name>Mg(2+)</name>
        <dbReference type="ChEBI" id="CHEBI:18420"/>
        <note>catalytic</note>
    </ligand>
</feature>
<keyword evidence="5 9" id="KW-0255">Endonuclease</keyword>
<keyword evidence="7 9" id="KW-0460">Magnesium</keyword>
<evidence type="ECO:0000256" key="3">
    <source>
        <dbReference type="ARBA" id="ARBA00022722"/>
    </source>
</evidence>
<dbReference type="GO" id="GO:0004521">
    <property type="term" value="F:RNA endonuclease activity"/>
    <property type="evidence" value="ECO:0007669"/>
    <property type="project" value="UniProtKB-UniRule"/>
</dbReference>
<dbReference type="Gene3D" id="3.30.70.240">
    <property type="match status" value="1"/>
</dbReference>
<dbReference type="AlphaFoldDB" id="A0AAW8U1F7"/>
<evidence type="ECO:0000256" key="9">
    <source>
        <dbReference type="HAMAP-Rule" id="MF_01471"/>
    </source>
</evidence>
<dbReference type="PANTHER" id="PTHR34405:SF3">
    <property type="entry name" value="CRISPR-ASSOCIATED ENDORIBONUCLEASE CAS2 3"/>
    <property type="match status" value="1"/>
</dbReference>
<dbReference type="PIRSF" id="PIRSF032582">
    <property type="entry name" value="Cas2"/>
    <property type="match status" value="1"/>
</dbReference>
<accession>A0AAW8U1F7</accession>
<evidence type="ECO:0000256" key="7">
    <source>
        <dbReference type="ARBA" id="ARBA00022842"/>
    </source>
</evidence>
<name>A0AAW8U1F7_9ENTE</name>
<dbReference type="EC" id="3.1.-.-" evidence="9"/>
<proteinExistence type="inferred from homology"/>
<dbReference type="InterPro" id="IPR019199">
    <property type="entry name" value="Virulence_VapD/CRISPR_Cas2"/>
</dbReference>
<sequence length="96" mass="11374">MMILVTYDVVTTDRQGRKRLRRLAKICQNYGIRVQNSVFECVVDQTEYAQMKIKMLDVINDREDSLRIYHLGKNYQTKVEHFGTKETIAIEETLIF</sequence>
<dbReference type="RefSeq" id="WP_270596754.1">
    <property type="nucleotide sequence ID" value="NZ_CAUGVL010000046.1"/>
</dbReference>
<dbReference type="EMBL" id="JARQBJ010000002">
    <property type="protein sequence ID" value="MDT2809813.1"/>
    <property type="molecule type" value="Genomic_DNA"/>
</dbReference>
<keyword evidence="6 9" id="KW-0378">Hydrolase</keyword>
<evidence type="ECO:0000256" key="2">
    <source>
        <dbReference type="ARBA" id="ARBA00009959"/>
    </source>
</evidence>
<dbReference type="Pfam" id="PF09827">
    <property type="entry name" value="CRISPR_Cas2"/>
    <property type="match status" value="1"/>
</dbReference>
<keyword evidence="4 9" id="KW-0479">Metal-binding</keyword>
<dbReference type="HAMAP" id="MF_01471">
    <property type="entry name" value="Cas2"/>
    <property type="match status" value="1"/>
</dbReference>
<evidence type="ECO:0000313" key="12">
    <source>
        <dbReference type="Proteomes" id="UP001256711"/>
    </source>
</evidence>
<dbReference type="GO" id="GO:0043571">
    <property type="term" value="P:maintenance of CRISPR repeat elements"/>
    <property type="evidence" value="ECO:0007669"/>
    <property type="project" value="UniProtKB-UniRule"/>
</dbReference>
<keyword evidence="8 9" id="KW-0051">Antiviral defense</keyword>
<dbReference type="SUPFAM" id="SSF143430">
    <property type="entry name" value="TTP0101/SSO1404-like"/>
    <property type="match status" value="1"/>
</dbReference>
<evidence type="ECO:0000256" key="5">
    <source>
        <dbReference type="ARBA" id="ARBA00022759"/>
    </source>
</evidence>
<evidence type="ECO:0000256" key="4">
    <source>
        <dbReference type="ARBA" id="ARBA00022723"/>
    </source>
</evidence>
<evidence type="ECO:0000313" key="11">
    <source>
        <dbReference type="EMBL" id="MDT2809813.1"/>
    </source>
</evidence>
<dbReference type="GO" id="GO:0051607">
    <property type="term" value="P:defense response to virus"/>
    <property type="evidence" value="ECO:0007669"/>
    <property type="project" value="UniProtKB-UniRule"/>
</dbReference>
<evidence type="ECO:0000256" key="1">
    <source>
        <dbReference type="ARBA" id="ARBA00001946"/>
    </source>
</evidence>
<dbReference type="PANTHER" id="PTHR34405">
    <property type="entry name" value="CRISPR-ASSOCIATED ENDORIBONUCLEASE CAS2"/>
    <property type="match status" value="1"/>
</dbReference>
<dbReference type="NCBIfam" id="TIGR01573">
    <property type="entry name" value="cas2"/>
    <property type="match status" value="1"/>
</dbReference>
<dbReference type="GO" id="GO:0046872">
    <property type="term" value="F:metal ion binding"/>
    <property type="evidence" value="ECO:0007669"/>
    <property type="project" value="UniProtKB-UniRule"/>
</dbReference>
<comment type="subunit">
    <text evidence="9">Homodimer, forms a heterotetramer with a Cas1 homodimer.</text>
</comment>
<organism evidence="11 12">
    <name type="scientific">Enterococcus asini</name>
    <dbReference type="NCBI Taxonomy" id="57732"/>
    <lineage>
        <taxon>Bacteria</taxon>
        <taxon>Bacillati</taxon>
        <taxon>Bacillota</taxon>
        <taxon>Bacilli</taxon>
        <taxon>Lactobacillales</taxon>
        <taxon>Enterococcaceae</taxon>
        <taxon>Enterococcus</taxon>
    </lineage>
</organism>
<keyword evidence="3 9" id="KW-0540">Nuclease</keyword>
<gene>
    <name evidence="9 11" type="primary">cas2</name>
    <name evidence="11" type="ORF">P7H43_04900</name>
</gene>
<reference evidence="11" key="1">
    <citation type="submission" date="2023-03" db="EMBL/GenBank/DDBJ databases">
        <authorList>
            <person name="Shen W."/>
            <person name="Cai J."/>
        </authorList>
    </citation>
    <scope>NUCLEOTIDE SEQUENCE</scope>
    <source>
        <strain evidence="11">B226-2</strain>
    </source>
</reference>
<comment type="similarity">
    <text evidence="2 9 10">Belongs to the CRISPR-associated endoribonuclease Cas2 protein family.</text>
</comment>
<comment type="caution">
    <text evidence="11">The sequence shown here is derived from an EMBL/GenBank/DDBJ whole genome shotgun (WGS) entry which is preliminary data.</text>
</comment>